<dbReference type="GO" id="GO:0016020">
    <property type="term" value="C:membrane"/>
    <property type="evidence" value="ECO:0007669"/>
    <property type="project" value="UniProtKB-SubCell"/>
</dbReference>
<name>A0A1X6NMT0_PORUM</name>
<dbReference type="AlphaFoldDB" id="A0A1X6NMT0"/>
<evidence type="ECO:0008006" key="9">
    <source>
        <dbReference type="Google" id="ProtNLM"/>
    </source>
</evidence>
<feature type="compositionally biased region" description="Polar residues" evidence="6">
    <location>
        <begin position="1"/>
        <end position="16"/>
    </location>
</feature>
<keyword evidence="8" id="KW-1185">Reference proteome</keyword>
<dbReference type="EMBL" id="KV919350">
    <property type="protein sequence ID" value="OSX69949.1"/>
    <property type="molecule type" value="Genomic_DNA"/>
</dbReference>
<reference evidence="7 8" key="1">
    <citation type="submission" date="2017-03" db="EMBL/GenBank/DDBJ databases">
        <title>WGS assembly of Porphyra umbilicalis.</title>
        <authorList>
            <person name="Brawley S.H."/>
            <person name="Blouin N.A."/>
            <person name="Ficko-Blean E."/>
            <person name="Wheeler G.L."/>
            <person name="Lohr M."/>
            <person name="Goodson H.V."/>
            <person name="Jenkins J.W."/>
            <person name="Blaby-Haas C.E."/>
            <person name="Helliwell K.E."/>
            <person name="Chan C."/>
            <person name="Marriage T."/>
            <person name="Bhattacharya D."/>
            <person name="Klein A.S."/>
            <person name="Badis Y."/>
            <person name="Brodie J."/>
            <person name="Cao Y."/>
            <person name="Collen J."/>
            <person name="Dittami S.M."/>
            <person name="Gachon C.M."/>
            <person name="Green B.R."/>
            <person name="Karpowicz S."/>
            <person name="Kim J.W."/>
            <person name="Kudahl U."/>
            <person name="Lin S."/>
            <person name="Michel G."/>
            <person name="Mittag M."/>
            <person name="Olson B.J."/>
            <person name="Pangilinan J."/>
            <person name="Peng Y."/>
            <person name="Qiu H."/>
            <person name="Shu S."/>
            <person name="Singer J.T."/>
            <person name="Smith A.G."/>
            <person name="Sprecher B.N."/>
            <person name="Wagner V."/>
            <person name="Wang W."/>
            <person name="Wang Z.-Y."/>
            <person name="Yan J."/>
            <person name="Yarish C."/>
            <person name="Zoeuner-Riek S."/>
            <person name="Zhuang Y."/>
            <person name="Zou Y."/>
            <person name="Lindquist E.A."/>
            <person name="Grimwood J."/>
            <person name="Barry K."/>
            <person name="Rokhsar D.S."/>
            <person name="Schmutz J."/>
            <person name="Stiller J.W."/>
            <person name="Grossman A.R."/>
            <person name="Prochnik S.E."/>
        </authorList>
    </citation>
    <scope>NUCLEOTIDE SEQUENCE [LARGE SCALE GENOMIC DNA]</scope>
    <source>
        <strain evidence="7">4086291</strain>
    </source>
</reference>
<sequence>MTTTPARAVYRQTSSAVRHVKPSPAGRGRRKASPARRVAAVALLSAAAATVALLGTSHSAGVARAEGQLGAAANATMAASARPASGTTPAPLRVRPSQHRGVTFNAWAAPEFATADAGDGLGGGRGPPPAAAADAAVAAASTPAPPPHPAEVTGAAAAAPPEADMAIFVQVSAASLPLFPRLMARLHHPRNSYAVHFDLAIPDDALAPTLSLLADTPAYAANVVVMERAALTYRGVSLVLNTLDAMEVALASPRPWSYWLNLSGSDYPLLPITTQRRLLAEPAVASRRRLFLCTADEPRSHIITRDRVSVLHVDPALAAVGDADTAAADAAGLGDALFPVTNERRGYVAMPLYPAIAGGLVKHEAWAVLHRDFVAYAARGAASRRSLLAFAYAADAMEHYWGSLAAGTAAWRGAVVPHCLRQVHWKFRGRRGRQHPLTVDEVEGGGAAGGCPSTRLRRPCGSPQSGTRASLVRPTRR</sequence>
<accession>A0A1X6NMT0</accession>
<evidence type="ECO:0000256" key="5">
    <source>
        <dbReference type="ARBA" id="ARBA00023180"/>
    </source>
</evidence>
<dbReference type="PANTHER" id="PTHR45719">
    <property type="entry name" value="GLYCOSYLTRANSFERASE"/>
    <property type="match status" value="1"/>
</dbReference>
<organism evidence="7 8">
    <name type="scientific">Porphyra umbilicalis</name>
    <name type="common">Purple laver</name>
    <name type="synonym">Red alga</name>
    <dbReference type="NCBI Taxonomy" id="2786"/>
    <lineage>
        <taxon>Eukaryota</taxon>
        <taxon>Rhodophyta</taxon>
        <taxon>Bangiophyceae</taxon>
        <taxon>Bangiales</taxon>
        <taxon>Bangiaceae</taxon>
        <taxon>Porphyra</taxon>
    </lineage>
</organism>
<keyword evidence="5" id="KW-0325">Glycoprotein</keyword>
<dbReference type="OrthoDB" id="1937378at2759"/>
<dbReference type="Proteomes" id="UP000218209">
    <property type="component" value="Unassembled WGS sequence"/>
</dbReference>
<keyword evidence="4" id="KW-0472">Membrane</keyword>
<dbReference type="PANTHER" id="PTHR45719:SF3">
    <property type="entry name" value="BETA-GLUCURONOSYLTRANSFERASE GLCAT14A"/>
    <property type="match status" value="1"/>
</dbReference>
<dbReference type="Pfam" id="PF02485">
    <property type="entry name" value="Branch"/>
    <property type="match status" value="1"/>
</dbReference>
<evidence type="ECO:0000256" key="6">
    <source>
        <dbReference type="SAM" id="MobiDB-lite"/>
    </source>
</evidence>
<evidence type="ECO:0000256" key="3">
    <source>
        <dbReference type="ARBA" id="ARBA00022679"/>
    </source>
</evidence>
<keyword evidence="2" id="KW-0328">Glycosyltransferase</keyword>
<comment type="subcellular location">
    <subcellularLocation>
        <location evidence="1">Membrane</location>
        <topology evidence="1">Single-pass type II membrane protein</topology>
    </subcellularLocation>
</comment>
<feature type="region of interest" description="Disordered" evidence="6">
    <location>
        <begin position="1"/>
        <end position="34"/>
    </location>
</feature>
<gene>
    <name evidence="7" type="ORF">BU14_0985s0001</name>
</gene>
<keyword evidence="3" id="KW-0808">Transferase</keyword>
<evidence type="ECO:0000256" key="4">
    <source>
        <dbReference type="ARBA" id="ARBA00023136"/>
    </source>
</evidence>
<dbReference type="InterPro" id="IPR003406">
    <property type="entry name" value="Glyco_trans_14"/>
</dbReference>
<feature type="compositionally biased region" description="Low complexity" evidence="6">
    <location>
        <begin position="131"/>
        <end position="142"/>
    </location>
</feature>
<evidence type="ECO:0000313" key="7">
    <source>
        <dbReference type="EMBL" id="OSX69949.1"/>
    </source>
</evidence>
<feature type="region of interest" description="Disordered" evidence="6">
    <location>
        <begin position="118"/>
        <end position="156"/>
    </location>
</feature>
<dbReference type="GO" id="GO:0015020">
    <property type="term" value="F:glucuronosyltransferase activity"/>
    <property type="evidence" value="ECO:0007669"/>
    <property type="project" value="InterPro"/>
</dbReference>
<protein>
    <recommendedName>
        <fullName evidence="9">Protein xylosyltransferase</fullName>
    </recommendedName>
</protein>
<proteinExistence type="predicted"/>
<dbReference type="InterPro" id="IPR044610">
    <property type="entry name" value="GLCAT14A/B/C"/>
</dbReference>
<evidence type="ECO:0000256" key="2">
    <source>
        <dbReference type="ARBA" id="ARBA00022676"/>
    </source>
</evidence>
<evidence type="ECO:0000313" key="8">
    <source>
        <dbReference type="Proteomes" id="UP000218209"/>
    </source>
</evidence>
<evidence type="ECO:0000256" key="1">
    <source>
        <dbReference type="ARBA" id="ARBA00004606"/>
    </source>
</evidence>
<feature type="region of interest" description="Disordered" evidence="6">
    <location>
        <begin position="440"/>
        <end position="477"/>
    </location>
</feature>